<accession>A0ABD3GQZ7</accession>
<sequence>MSHVTLQGMALELGIHVPRSRHFLDFQAGRGRDVEGVVFYVDCRYDSSRSGFHGTVPFINQADNRIVEMITLTRREAGNSWRIETAAISKGIELLRDRGITIAEIIHDDNNFVDSLLNSYGIQGIVTGKEEIGWGL</sequence>
<organism evidence="1 2">
    <name type="scientific">Riccia sorocarpa</name>
    <dbReference type="NCBI Taxonomy" id="122646"/>
    <lineage>
        <taxon>Eukaryota</taxon>
        <taxon>Viridiplantae</taxon>
        <taxon>Streptophyta</taxon>
        <taxon>Embryophyta</taxon>
        <taxon>Marchantiophyta</taxon>
        <taxon>Marchantiopsida</taxon>
        <taxon>Marchantiidae</taxon>
        <taxon>Marchantiales</taxon>
        <taxon>Ricciaceae</taxon>
        <taxon>Riccia</taxon>
    </lineage>
</organism>
<dbReference type="Proteomes" id="UP001633002">
    <property type="component" value="Unassembled WGS sequence"/>
</dbReference>
<protein>
    <submittedName>
        <fullName evidence="1">Uncharacterized protein</fullName>
    </submittedName>
</protein>
<keyword evidence="2" id="KW-1185">Reference proteome</keyword>
<gene>
    <name evidence="1" type="ORF">R1sor_023848</name>
</gene>
<proteinExistence type="predicted"/>
<reference evidence="1 2" key="1">
    <citation type="submission" date="2024-09" db="EMBL/GenBank/DDBJ databases">
        <title>Chromosome-scale assembly of Riccia sorocarpa.</title>
        <authorList>
            <person name="Paukszto L."/>
        </authorList>
    </citation>
    <scope>NUCLEOTIDE SEQUENCE [LARGE SCALE GENOMIC DNA]</scope>
    <source>
        <strain evidence="1">LP-2024</strain>
        <tissue evidence="1">Aerial parts of the thallus</tissue>
    </source>
</reference>
<dbReference type="EMBL" id="JBJQOH010000007">
    <property type="protein sequence ID" value="KAL3680892.1"/>
    <property type="molecule type" value="Genomic_DNA"/>
</dbReference>
<evidence type="ECO:0000313" key="1">
    <source>
        <dbReference type="EMBL" id="KAL3680892.1"/>
    </source>
</evidence>
<evidence type="ECO:0000313" key="2">
    <source>
        <dbReference type="Proteomes" id="UP001633002"/>
    </source>
</evidence>
<comment type="caution">
    <text evidence="1">The sequence shown here is derived from an EMBL/GenBank/DDBJ whole genome shotgun (WGS) entry which is preliminary data.</text>
</comment>
<dbReference type="AlphaFoldDB" id="A0ABD3GQZ7"/>
<name>A0ABD3GQZ7_9MARC</name>